<dbReference type="RefSeq" id="WP_188900364.1">
    <property type="nucleotide sequence ID" value="NZ_BMOM01000001.1"/>
</dbReference>
<dbReference type="SMART" id="SM00704">
    <property type="entry name" value="ZnF_CDGSH"/>
    <property type="match status" value="1"/>
</dbReference>
<dbReference type="EMBL" id="BMOM01000001">
    <property type="protein sequence ID" value="GGL97036.1"/>
    <property type="molecule type" value="Genomic_DNA"/>
</dbReference>
<comment type="caution">
    <text evidence="6">The sequence shown here is derived from an EMBL/GenBank/DDBJ whole genome shotgun (WGS) entry which is preliminary data.</text>
</comment>
<evidence type="ECO:0000256" key="2">
    <source>
        <dbReference type="ARBA" id="ARBA00022723"/>
    </source>
</evidence>
<dbReference type="SUPFAM" id="SSF54862">
    <property type="entry name" value="4Fe-4S ferredoxins"/>
    <property type="match status" value="1"/>
</dbReference>
<organism evidence="6 7">
    <name type="scientific">Deinococcus aerophilus</name>
    <dbReference type="NCBI Taxonomy" id="522488"/>
    <lineage>
        <taxon>Bacteria</taxon>
        <taxon>Thermotogati</taxon>
        <taxon>Deinococcota</taxon>
        <taxon>Deinococci</taxon>
        <taxon>Deinococcales</taxon>
        <taxon>Deinococcaceae</taxon>
        <taxon>Deinococcus</taxon>
    </lineage>
</organism>
<evidence type="ECO:0000313" key="6">
    <source>
        <dbReference type="EMBL" id="GGL97036.1"/>
    </source>
</evidence>
<name>A0ABQ2GHU6_9DEIO</name>
<reference evidence="7" key="1">
    <citation type="journal article" date="2019" name="Int. J. Syst. Evol. Microbiol.">
        <title>The Global Catalogue of Microorganisms (GCM) 10K type strain sequencing project: providing services to taxonomists for standard genome sequencing and annotation.</title>
        <authorList>
            <consortium name="The Broad Institute Genomics Platform"/>
            <consortium name="The Broad Institute Genome Sequencing Center for Infectious Disease"/>
            <person name="Wu L."/>
            <person name="Ma J."/>
        </authorList>
    </citation>
    <scope>NUCLEOTIDE SEQUENCE [LARGE SCALE GENOMIC DNA]</scope>
    <source>
        <strain evidence="7">JCM 15443</strain>
    </source>
</reference>
<keyword evidence="3" id="KW-0408">Iron</keyword>
<accession>A0ABQ2GHU6</accession>
<sequence length="147" mass="15621">MTLPPTPEELAQGKAYPAPGITVYYDARRCVHVANCVRGLPDVFDTAQRPWIQPGQAPAGRVAAVVRTCPTGALHYRLDDGPAEAPADPTTVLPIPDGPLTVTGNLSIQTPAGEVRDVRVTLCRCGHSANKPFCDGTHARVGWRSAD</sequence>
<feature type="domain" description="Iron-binding zinc finger CDGSH type" evidence="5">
    <location>
        <begin position="109"/>
        <end position="144"/>
    </location>
</feature>
<evidence type="ECO:0000256" key="1">
    <source>
        <dbReference type="ARBA" id="ARBA00022714"/>
    </source>
</evidence>
<keyword evidence="7" id="KW-1185">Reference proteome</keyword>
<keyword evidence="1" id="KW-0001">2Fe-2S</keyword>
<evidence type="ECO:0000256" key="3">
    <source>
        <dbReference type="ARBA" id="ARBA00023004"/>
    </source>
</evidence>
<dbReference type="Proteomes" id="UP000661918">
    <property type="component" value="Unassembled WGS sequence"/>
</dbReference>
<dbReference type="InterPro" id="IPR042216">
    <property type="entry name" value="MitoNEET_CISD"/>
</dbReference>
<dbReference type="InterPro" id="IPR018967">
    <property type="entry name" value="FeS-contain_CDGSH-typ"/>
</dbReference>
<dbReference type="Pfam" id="PF06902">
    <property type="entry name" value="Fer4_19"/>
    <property type="match status" value="1"/>
</dbReference>
<protein>
    <recommendedName>
        <fullName evidence="5">Iron-binding zinc finger CDGSH type domain-containing protein</fullName>
    </recommendedName>
</protein>
<dbReference type="InterPro" id="IPR010693">
    <property type="entry name" value="Divergent_4Fe-4S_mono-cluster"/>
</dbReference>
<gene>
    <name evidence="6" type="ORF">GCM10010841_01770</name>
</gene>
<keyword evidence="4" id="KW-0411">Iron-sulfur</keyword>
<evidence type="ECO:0000256" key="4">
    <source>
        <dbReference type="ARBA" id="ARBA00023014"/>
    </source>
</evidence>
<dbReference type="Gene3D" id="3.40.5.90">
    <property type="entry name" value="CDGSH iron-sulfur domain, mitoNEET-type"/>
    <property type="match status" value="1"/>
</dbReference>
<keyword evidence="2" id="KW-0479">Metal-binding</keyword>
<evidence type="ECO:0000259" key="5">
    <source>
        <dbReference type="SMART" id="SM00704"/>
    </source>
</evidence>
<proteinExistence type="predicted"/>
<dbReference type="Pfam" id="PF09360">
    <property type="entry name" value="zf-CDGSH"/>
    <property type="match status" value="1"/>
</dbReference>
<evidence type="ECO:0000313" key="7">
    <source>
        <dbReference type="Proteomes" id="UP000661918"/>
    </source>
</evidence>